<accession>A0A4Q8BJ78</accession>
<keyword evidence="2" id="KW-1185">Reference proteome</keyword>
<dbReference type="Proteomes" id="UP000294114">
    <property type="component" value="Unassembled WGS sequence"/>
</dbReference>
<reference evidence="1 2" key="1">
    <citation type="submission" date="2019-02" db="EMBL/GenBank/DDBJ databases">
        <title>Sequencing the genomes of 1000 actinobacteria strains.</title>
        <authorList>
            <person name="Klenk H.-P."/>
        </authorList>
    </citation>
    <scope>NUCLEOTIDE SEQUENCE [LARGE SCALE GENOMIC DNA]</scope>
    <source>
        <strain evidence="1 2">DSM 45612</strain>
    </source>
</reference>
<evidence type="ECO:0000313" key="1">
    <source>
        <dbReference type="EMBL" id="RZU77611.1"/>
    </source>
</evidence>
<proteinExistence type="predicted"/>
<name>A0A4Q8BJ78_9ACTN</name>
<sequence length="76" mass="8640">MVNMDDPQDVAAHFYATMLGYTISTEPPPPDSNLAKIQEMVRRCEAGDITEQERDDAVGRLMRAEMERIPPEARNF</sequence>
<gene>
    <name evidence="1" type="ORF">EV384_6342</name>
</gene>
<evidence type="ECO:0000313" key="2">
    <source>
        <dbReference type="Proteomes" id="UP000294114"/>
    </source>
</evidence>
<comment type="caution">
    <text evidence="1">The sequence shown here is derived from an EMBL/GenBank/DDBJ whole genome shotgun (WGS) entry which is preliminary data.</text>
</comment>
<organism evidence="1 2">
    <name type="scientific">Micromonospora kangleipakensis</name>
    <dbReference type="NCBI Taxonomy" id="1077942"/>
    <lineage>
        <taxon>Bacteria</taxon>
        <taxon>Bacillati</taxon>
        <taxon>Actinomycetota</taxon>
        <taxon>Actinomycetes</taxon>
        <taxon>Micromonosporales</taxon>
        <taxon>Micromonosporaceae</taxon>
        <taxon>Micromonospora</taxon>
    </lineage>
</organism>
<dbReference type="EMBL" id="SHLD01000001">
    <property type="protein sequence ID" value="RZU77611.1"/>
    <property type="molecule type" value="Genomic_DNA"/>
</dbReference>
<protein>
    <submittedName>
        <fullName evidence="1">Uncharacterized protein</fullName>
    </submittedName>
</protein>
<dbReference type="AlphaFoldDB" id="A0A4Q8BJ78"/>